<evidence type="ECO:0000259" key="2">
    <source>
        <dbReference type="Pfam" id="PF12146"/>
    </source>
</evidence>
<keyword evidence="4" id="KW-1185">Reference proteome</keyword>
<evidence type="ECO:0000313" key="4">
    <source>
        <dbReference type="Proteomes" id="UP001157974"/>
    </source>
</evidence>
<dbReference type="AlphaFoldDB" id="A0AAV8ULM9"/>
<evidence type="ECO:0000256" key="1">
    <source>
        <dbReference type="SAM" id="MobiDB-lite"/>
    </source>
</evidence>
<feature type="domain" description="Serine aminopeptidase S33" evidence="2">
    <location>
        <begin position="122"/>
        <end position="224"/>
    </location>
</feature>
<accession>A0AAV8ULM9</accession>
<dbReference type="InterPro" id="IPR022742">
    <property type="entry name" value="Hydrolase_4"/>
</dbReference>
<sequence length="325" mass="35376">MGFLLPFSLPESRGPSKTLKKRRRRCSITSSQWSPGSENPESTSRRALLAGLASLPFVTPAGAEAFCGDAEPFWAHYIDWQEGLAPIGGRDVYLRVLGNQKQEKRVGVSPLIVLADAGLPWNYLETVSALAEDNRRVVFFDALGCGKSAPLRLDSIDEIFSAASEEVLAVAQFLELKTMHIFGHGFGAAVALDVASKQQSIPVRSVVLESPTLQGGTEKEISPSQLIGETNSNVCIGPSIQGARTDTMRKVYTSQWNKLSEVNETAQPVLVVSKNSGTSPYQLKESIQDVRIGTSRSPHLERTTEFNETVRGFLTKGDPGTKKKK</sequence>
<dbReference type="Proteomes" id="UP001157974">
    <property type="component" value="Unassembled WGS sequence"/>
</dbReference>
<proteinExistence type="predicted"/>
<dbReference type="Gene3D" id="3.40.50.1820">
    <property type="entry name" value="alpha/beta hydrolase"/>
    <property type="match status" value="1"/>
</dbReference>
<evidence type="ECO:0000313" key="3">
    <source>
        <dbReference type="EMBL" id="KAJ8902341.1"/>
    </source>
</evidence>
<gene>
    <name evidence="3" type="ORF">NDN08_006748</name>
</gene>
<dbReference type="SUPFAM" id="SSF53474">
    <property type="entry name" value="alpha/beta-Hydrolases"/>
    <property type="match status" value="1"/>
</dbReference>
<dbReference type="InterPro" id="IPR029058">
    <property type="entry name" value="AB_hydrolase_fold"/>
</dbReference>
<dbReference type="EMBL" id="JAMWBK010000009">
    <property type="protein sequence ID" value="KAJ8902341.1"/>
    <property type="molecule type" value="Genomic_DNA"/>
</dbReference>
<reference evidence="3 4" key="1">
    <citation type="journal article" date="2023" name="Nat. Commun.">
        <title>Origin of minicircular mitochondrial genomes in red algae.</title>
        <authorList>
            <person name="Lee Y."/>
            <person name="Cho C.H."/>
            <person name="Lee Y.M."/>
            <person name="Park S.I."/>
            <person name="Yang J.H."/>
            <person name="West J.A."/>
            <person name="Bhattacharya D."/>
            <person name="Yoon H.S."/>
        </authorList>
    </citation>
    <scope>NUCLEOTIDE SEQUENCE [LARGE SCALE GENOMIC DNA]</scope>
    <source>
        <strain evidence="3 4">CCMP1338</strain>
        <tissue evidence="3">Whole cell</tissue>
    </source>
</reference>
<dbReference type="Pfam" id="PF12146">
    <property type="entry name" value="Hydrolase_4"/>
    <property type="match status" value="1"/>
</dbReference>
<comment type="caution">
    <text evidence="3">The sequence shown here is derived from an EMBL/GenBank/DDBJ whole genome shotgun (WGS) entry which is preliminary data.</text>
</comment>
<protein>
    <recommendedName>
        <fullName evidence="2">Serine aminopeptidase S33 domain-containing protein</fullName>
    </recommendedName>
</protein>
<feature type="region of interest" description="Disordered" evidence="1">
    <location>
        <begin position="1"/>
        <end position="21"/>
    </location>
</feature>
<name>A0AAV8ULM9_9RHOD</name>
<organism evidence="3 4">
    <name type="scientific">Rhodosorus marinus</name>
    <dbReference type="NCBI Taxonomy" id="101924"/>
    <lineage>
        <taxon>Eukaryota</taxon>
        <taxon>Rhodophyta</taxon>
        <taxon>Stylonematophyceae</taxon>
        <taxon>Stylonematales</taxon>
        <taxon>Stylonemataceae</taxon>
        <taxon>Rhodosorus</taxon>
    </lineage>
</organism>